<feature type="disulfide bond" evidence="5">
    <location>
        <begin position="348"/>
        <end position="375"/>
    </location>
</feature>
<dbReference type="InterPro" id="IPR000436">
    <property type="entry name" value="Sushi_SCR_CCP_dom"/>
</dbReference>
<dbReference type="PANTHER" id="PTHR45785:SF2">
    <property type="entry name" value="COMPLEMENT FACTOR H-RELATED"/>
    <property type="match status" value="1"/>
</dbReference>
<reference evidence="8" key="1">
    <citation type="submission" date="2025-08" db="UniProtKB">
        <authorList>
            <consortium name="RefSeq"/>
        </authorList>
    </citation>
    <scope>IDENTIFICATION</scope>
    <source>
        <tissue evidence="8">Whole sample</tissue>
    </source>
</reference>
<evidence type="ECO:0000313" key="7">
    <source>
        <dbReference type="Proteomes" id="UP000694844"/>
    </source>
</evidence>
<dbReference type="PROSITE" id="PS50923">
    <property type="entry name" value="SUSHI"/>
    <property type="match status" value="2"/>
</dbReference>
<dbReference type="SMART" id="SM00032">
    <property type="entry name" value="CCP"/>
    <property type="match status" value="4"/>
</dbReference>
<evidence type="ECO:0000256" key="4">
    <source>
        <dbReference type="ARBA" id="ARBA00023157"/>
    </source>
</evidence>
<dbReference type="SUPFAM" id="SSF57535">
    <property type="entry name" value="Complement control module/SCR domain"/>
    <property type="match status" value="4"/>
</dbReference>
<keyword evidence="4 5" id="KW-1015">Disulfide bond</keyword>
<gene>
    <name evidence="8" type="primary">LOC111103771</name>
</gene>
<evidence type="ECO:0000259" key="6">
    <source>
        <dbReference type="PROSITE" id="PS50923"/>
    </source>
</evidence>
<comment type="subcellular location">
    <subcellularLocation>
        <location evidence="1">Virion</location>
    </subcellularLocation>
</comment>
<comment type="caution">
    <text evidence="5">Lacks conserved residue(s) required for the propagation of feature annotation.</text>
</comment>
<dbReference type="InterPro" id="IPR051503">
    <property type="entry name" value="ComplSys_Reg/VirEntry_Med"/>
</dbReference>
<dbReference type="Gene3D" id="2.10.70.10">
    <property type="entry name" value="Complement Module, domain 1"/>
    <property type="match status" value="4"/>
</dbReference>
<dbReference type="KEGG" id="cvn:111103771"/>
<accession>A0A8B8AP24</accession>
<feature type="domain" description="Sushi" evidence="6">
    <location>
        <begin position="215"/>
        <end position="270"/>
    </location>
</feature>
<organism evidence="7 8">
    <name type="scientific">Crassostrea virginica</name>
    <name type="common">Eastern oyster</name>
    <dbReference type="NCBI Taxonomy" id="6565"/>
    <lineage>
        <taxon>Eukaryota</taxon>
        <taxon>Metazoa</taxon>
        <taxon>Spiralia</taxon>
        <taxon>Lophotrochozoa</taxon>
        <taxon>Mollusca</taxon>
        <taxon>Bivalvia</taxon>
        <taxon>Autobranchia</taxon>
        <taxon>Pteriomorphia</taxon>
        <taxon>Ostreida</taxon>
        <taxon>Ostreoidea</taxon>
        <taxon>Ostreidae</taxon>
        <taxon>Crassostrea</taxon>
    </lineage>
</organism>
<dbReference type="InterPro" id="IPR035976">
    <property type="entry name" value="Sushi/SCR/CCP_sf"/>
</dbReference>
<name>A0A8B8AP24_CRAVI</name>
<keyword evidence="3" id="KW-0732">Signal</keyword>
<dbReference type="GeneID" id="111103771"/>
<evidence type="ECO:0000256" key="3">
    <source>
        <dbReference type="ARBA" id="ARBA00022729"/>
    </source>
</evidence>
<evidence type="ECO:0000256" key="5">
    <source>
        <dbReference type="PROSITE-ProRule" id="PRU00302"/>
    </source>
</evidence>
<evidence type="ECO:0000256" key="2">
    <source>
        <dbReference type="ARBA" id="ARBA00022659"/>
    </source>
</evidence>
<evidence type="ECO:0000313" key="8">
    <source>
        <dbReference type="RefSeq" id="XP_022292940.1"/>
    </source>
</evidence>
<proteinExistence type="predicted"/>
<dbReference type="OrthoDB" id="6127629at2759"/>
<dbReference type="RefSeq" id="XP_022292940.1">
    <property type="nucleotide sequence ID" value="XM_022437232.1"/>
</dbReference>
<dbReference type="Proteomes" id="UP000694844">
    <property type="component" value="Chromosome 7"/>
</dbReference>
<dbReference type="Pfam" id="PF00084">
    <property type="entry name" value="Sushi"/>
    <property type="match status" value="2"/>
</dbReference>
<dbReference type="PANTHER" id="PTHR45785">
    <property type="entry name" value="COMPLEMENT FACTOR H-RELATED"/>
    <property type="match status" value="1"/>
</dbReference>
<keyword evidence="2 5" id="KW-0768">Sushi</keyword>
<dbReference type="CDD" id="cd00033">
    <property type="entry name" value="CCP"/>
    <property type="match status" value="2"/>
</dbReference>
<sequence length="388" mass="42201">MDDFVACARDGWGAEEPAGSSGTLYIQAWVLDACQKQFSHSFVMNKDDLNAILPITDTVSFDTIYSLNSSLVSVQAKVLDGTNAGFLFHSGGSAMLDNQLDPYGAILYGYTETEVYLWKPDTSNTNGFLVYVGGKWGGGQNNQQVTTAEVTVKVSSLDDCPVPIDIPNAYKLYDGLTNGSVTLYSCMSGYAESPDDVRIYCVEGVWTTTALFCKVVCDPPPVIVNAEVMVENNKAQYHCNPGYFQKDNTTSTIVCNTGNAWSITDFECIQRCPPPPVIAFADVMVHNNIALYSCQNGHRPISGSSLINCSKSNWQATTFSCYASSCGEAPTIQNADVLVHDDVAMYACRYGYAATAADNNISCVSGTWLHTTFKCLSTNFFLTQSTYK</sequence>
<keyword evidence="7" id="KW-1185">Reference proteome</keyword>
<dbReference type="AlphaFoldDB" id="A0A8B8AP24"/>
<protein>
    <submittedName>
        <fullName evidence="8">Sushi, von Willebrand factor type A, EGF and pentraxin domain-containing protein 1-like</fullName>
    </submittedName>
</protein>
<evidence type="ECO:0000256" key="1">
    <source>
        <dbReference type="ARBA" id="ARBA00004328"/>
    </source>
</evidence>
<feature type="domain" description="Sushi" evidence="6">
    <location>
        <begin position="324"/>
        <end position="377"/>
    </location>
</feature>